<keyword evidence="2" id="KW-1185">Reference proteome</keyword>
<protein>
    <recommendedName>
        <fullName evidence="3">Cytochrome c domain-containing protein</fullName>
    </recommendedName>
</protein>
<evidence type="ECO:0000313" key="2">
    <source>
        <dbReference type="Proteomes" id="UP000494365"/>
    </source>
</evidence>
<evidence type="ECO:0000313" key="1">
    <source>
        <dbReference type="EMBL" id="CAB3808879.1"/>
    </source>
</evidence>
<dbReference type="SUPFAM" id="SSF46626">
    <property type="entry name" value="Cytochrome c"/>
    <property type="match status" value="1"/>
</dbReference>
<name>A0A6S7D6U7_9BURK</name>
<dbReference type="Gene3D" id="1.10.760.10">
    <property type="entry name" value="Cytochrome c-like domain"/>
    <property type="match status" value="1"/>
</dbReference>
<organism evidence="1 2">
    <name type="scientific">Paraburkholderia ultramafica</name>
    <dbReference type="NCBI Taxonomy" id="1544867"/>
    <lineage>
        <taxon>Bacteria</taxon>
        <taxon>Pseudomonadati</taxon>
        <taxon>Pseudomonadota</taxon>
        <taxon>Betaproteobacteria</taxon>
        <taxon>Burkholderiales</taxon>
        <taxon>Burkholderiaceae</taxon>
        <taxon>Paraburkholderia</taxon>
    </lineage>
</organism>
<gene>
    <name evidence="1" type="ORF">LMG28614_06901</name>
</gene>
<dbReference type="Proteomes" id="UP000494365">
    <property type="component" value="Unassembled WGS sequence"/>
</dbReference>
<dbReference type="EMBL" id="CADIKK010000063">
    <property type="protein sequence ID" value="CAB3808879.1"/>
    <property type="molecule type" value="Genomic_DNA"/>
</dbReference>
<dbReference type="RefSeq" id="WP_246279348.1">
    <property type="nucleotide sequence ID" value="NZ_CADIKK010000063.1"/>
</dbReference>
<proteinExistence type="predicted"/>
<reference evidence="1 2" key="1">
    <citation type="submission" date="2020-04" db="EMBL/GenBank/DDBJ databases">
        <authorList>
            <person name="De Canck E."/>
        </authorList>
    </citation>
    <scope>NUCLEOTIDE SEQUENCE [LARGE SCALE GENOMIC DNA]</scope>
    <source>
        <strain evidence="1 2">LMG 28614</strain>
    </source>
</reference>
<accession>A0A6S7D6U7</accession>
<dbReference type="AlphaFoldDB" id="A0A6S7D6U7"/>
<evidence type="ECO:0008006" key="3">
    <source>
        <dbReference type="Google" id="ProtNLM"/>
    </source>
</evidence>
<dbReference type="GO" id="GO:0009055">
    <property type="term" value="F:electron transfer activity"/>
    <property type="evidence" value="ECO:0007669"/>
    <property type="project" value="InterPro"/>
</dbReference>
<sequence>MRLTQAAQPCESEDLGCSIFSGQHAIPAQLREDDLPLPGSTTRCVNCHTRTDSADTFAPPLTPGNLFAAKSRRGGPASSYDQAAFCKALRDGIDPADVMLRKTMPHYQINDVECAALWHFVTRP</sequence>
<dbReference type="GO" id="GO:0020037">
    <property type="term" value="F:heme binding"/>
    <property type="evidence" value="ECO:0007669"/>
    <property type="project" value="InterPro"/>
</dbReference>
<dbReference type="InterPro" id="IPR036909">
    <property type="entry name" value="Cyt_c-like_dom_sf"/>
</dbReference>